<protein>
    <submittedName>
        <fullName evidence="1">Uncharacterized protein</fullName>
    </submittedName>
</protein>
<gene>
    <name evidence="1" type="ORF">CALCODRAFT_169184</name>
</gene>
<proteinExistence type="predicted"/>
<dbReference type="Proteomes" id="UP000076842">
    <property type="component" value="Unassembled WGS sequence"/>
</dbReference>
<evidence type="ECO:0000313" key="2">
    <source>
        <dbReference type="Proteomes" id="UP000076842"/>
    </source>
</evidence>
<evidence type="ECO:0000313" key="1">
    <source>
        <dbReference type="EMBL" id="KZT50774.1"/>
    </source>
</evidence>
<keyword evidence="2" id="KW-1185">Reference proteome</keyword>
<dbReference type="AlphaFoldDB" id="A0A165CH03"/>
<organism evidence="1 2">
    <name type="scientific">Calocera cornea HHB12733</name>
    <dbReference type="NCBI Taxonomy" id="1353952"/>
    <lineage>
        <taxon>Eukaryota</taxon>
        <taxon>Fungi</taxon>
        <taxon>Dikarya</taxon>
        <taxon>Basidiomycota</taxon>
        <taxon>Agaricomycotina</taxon>
        <taxon>Dacrymycetes</taxon>
        <taxon>Dacrymycetales</taxon>
        <taxon>Dacrymycetaceae</taxon>
        <taxon>Calocera</taxon>
    </lineage>
</organism>
<dbReference type="InParanoid" id="A0A165CH03"/>
<accession>A0A165CH03</accession>
<name>A0A165CH03_9BASI</name>
<sequence>MTHSARAVAALHLATAHASRKPTWEDGREWQTGANTAGSFRLCVSGNARPDERLIMRVKHEPSDRSAASTNFAAHDGKITEEEHAESNDAFLADQRGFGNCPNFAGGVLVGVRCRDSPGPWWGLPNAGQLPCWPAGVIGDDRLDTPLSRRILAHHCQIRKRQ</sequence>
<reference evidence="1 2" key="1">
    <citation type="journal article" date="2016" name="Mol. Biol. Evol.">
        <title>Comparative Genomics of Early-Diverging Mushroom-Forming Fungi Provides Insights into the Origins of Lignocellulose Decay Capabilities.</title>
        <authorList>
            <person name="Nagy L.G."/>
            <person name="Riley R."/>
            <person name="Tritt A."/>
            <person name="Adam C."/>
            <person name="Daum C."/>
            <person name="Floudas D."/>
            <person name="Sun H."/>
            <person name="Yadav J.S."/>
            <person name="Pangilinan J."/>
            <person name="Larsson K.H."/>
            <person name="Matsuura K."/>
            <person name="Barry K."/>
            <person name="Labutti K."/>
            <person name="Kuo R."/>
            <person name="Ohm R.A."/>
            <person name="Bhattacharya S.S."/>
            <person name="Shirouzu T."/>
            <person name="Yoshinaga Y."/>
            <person name="Martin F.M."/>
            <person name="Grigoriev I.V."/>
            <person name="Hibbett D.S."/>
        </authorList>
    </citation>
    <scope>NUCLEOTIDE SEQUENCE [LARGE SCALE GENOMIC DNA]</scope>
    <source>
        <strain evidence="1 2">HHB12733</strain>
    </source>
</reference>
<dbReference type="EMBL" id="KV424145">
    <property type="protein sequence ID" value="KZT50774.1"/>
    <property type="molecule type" value="Genomic_DNA"/>
</dbReference>